<evidence type="ECO:0000256" key="1">
    <source>
        <dbReference type="ARBA" id="ARBA00007447"/>
    </source>
</evidence>
<dbReference type="Pfam" id="PF14543">
    <property type="entry name" value="TAXi_N"/>
    <property type="match status" value="1"/>
</dbReference>
<comment type="similarity">
    <text evidence="1">Belongs to the peptidase A1 family.</text>
</comment>
<dbReference type="AlphaFoldDB" id="A0AAV9C732"/>
<dbReference type="Gene3D" id="2.40.70.10">
    <property type="entry name" value="Acid Proteases"/>
    <property type="match status" value="1"/>
</dbReference>
<dbReference type="SUPFAM" id="SSF50630">
    <property type="entry name" value="Acid proteases"/>
    <property type="match status" value="1"/>
</dbReference>
<organism evidence="3 4">
    <name type="scientific">Acorus calamus</name>
    <name type="common">Sweet flag</name>
    <dbReference type="NCBI Taxonomy" id="4465"/>
    <lineage>
        <taxon>Eukaryota</taxon>
        <taxon>Viridiplantae</taxon>
        <taxon>Streptophyta</taxon>
        <taxon>Embryophyta</taxon>
        <taxon>Tracheophyta</taxon>
        <taxon>Spermatophyta</taxon>
        <taxon>Magnoliopsida</taxon>
        <taxon>Liliopsida</taxon>
        <taxon>Acoraceae</taxon>
        <taxon>Acorus</taxon>
    </lineage>
</organism>
<dbReference type="InterPro" id="IPR032861">
    <property type="entry name" value="TAXi_N"/>
</dbReference>
<evidence type="ECO:0000313" key="4">
    <source>
        <dbReference type="Proteomes" id="UP001180020"/>
    </source>
</evidence>
<name>A0AAV9C732_ACOCL</name>
<reference evidence="3" key="2">
    <citation type="submission" date="2023-06" db="EMBL/GenBank/DDBJ databases">
        <authorList>
            <person name="Ma L."/>
            <person name="Liu K.-W."/>
            <person name="Li Z."/>
            <person name="Hsiao Y.-Y."/>
            <person name="Qi Y."/>
            <person name="Fu T."/>
            <person name="Tang G."/>
            <person name="Zhang D."/>
            <person name="Sun W.-H."/>
            <person name="Liu D.-K."/>
            <person name="Li Y."/>
            <person name="Chen G.-Z."/>
            <person name="Liu X.-D."/>
            <person name="Liao X.-Y."/>
            <person name="Jiang Y.-T."/>
            <person name="Yu X."/>
            <person name="Hao Y."/>
            <person name="Huang J."/>
            <person name="Zhao X.-W."/>
            <person name="Ke S."/>
            <person name="Chen Y.-Y."/>
            <person name="Wu W.-L."/>
            <person name="Hsu J.-L."/>
            <person name="Lin Y.-F."/>
            <person name="Huang M.-D."/>
            <person name="Li C.-Y."/>
            <person name="Huang L."/>
            <person name="Wang Z.-W."/>
            <person name="Zhao X."/>
            <person name="Zhong W.-Y."/>
            <person name="Peng D.-H."/>
            <person name="Ahmad S."/>
            <person name="Lan S."/>
            <person name="Zhang J.-S."/>
            <person name="Tsai W.-C."/>
            <person name="Van De Peer Y."/>
            <person name="Liu Z.-J."/>
        </authorList>
    </citation>
    <scope>NUCLEOTIDE SEQUENCE</scope>
    <source>
        <strain evidence="3">CP</strain>
        <tissue evidence="3">Leaves</tissue>
    </source>
</reference>
<protein>
    <recommendedName>
        <fullName evidence="2">Xylanase inhibitor N-terminal domain-containing protein</fullName>
    </recommendedName>
</protein>
<sequence length="84" mass="9200">MGHRWTLGSAYVKTHRVALFEPLKICHSLDVSACHNGSCLYQVSCDDESYTIGDFTTESLTLDPSSADRITVGCGHDNEGFQGF</sequence>
<reference evidence="3" key="1">
    <citation type="journal article" date="2023" name="Nat. Commun.">
        <title>Diploid and tetraploid genomes of Acorus and the evolution of monocots.</title>
        <authorList>
            <person name="Ma L."/>
            <person name="Liu K.W."/>
            <person name="Li Z."/>
            <person name="Hsiao Y.Y."/>
            <person name="Qi Y."/>
            <person name="Fu T."/>
            <person name="Tang G.D."/>
            <person name="Zhang D."/>
            <person name="Sun W.H."/>
            <person name="Liu D.K."/>
            <person name="Li Y."/>
            <person name="Chen G.Z."/>
            <person name="Liu X.D."/>
            <person name="Liao X.Y."/>
            <person name="Jiang Y.T."/>
            <person name="Yu X."/>
            <person name="Hao Y."/>
            <person name="Huang J."/>
            <person name="Zhao X.W."/>
            <person name="Ke S."/>
            <person name="Chen Y.Y."/>
            <person name="Wu W.L."/>
            <person name="Hsu J.L."/>
            <person name="Lin Y.F."/>
            <person name="Huang M.D."/>
            <person name="Li C.Y."/>
            <person name="Huang L."/>
            <person name="Wang Z.W."/>
            <person name="Zhao X."/>
            <person name="Zhong W.Y."/>
            <person name="Peng D.H."/>
            <person name="Ahmad S."/>
            <person name="Lan S."/>
            <person name="Zhang J.S."/>
            <person name="Tsai W.C."/>
            <person name="Van de Peer Y."/>
            <person name="Liu Z.J."/>
        </authorList>
    </citation>
    <scope>NUCLEOTIDE SEQUENCE</scope>
    <source>
        <strain evidence="3">CP</strain>
    </source>
</reference>
<dbReference type="EMBL" id="JAUJYO010000021">
    <property type="protein sequence ID" value="KAK1284525.1"/>
    <property type="molecule type" value="Genomic_DNA"/>
</dbReference>
<evidence type="ECO:0000259" key="2">
    <source>
        <dbReference type="Pfam" id="PF14543"/>
    </source>
</evidence>
<keyword evidence="4" id="KW-1185">Reference proteome</keyword>
<feature type="domain" description="Xylanase inhibitor N-terminal" evidence="2">
    <location>
        <begin position="26"/>
        <end position="80"/>
    </location>
</feature>
<comment type="caution">
    <text evidence="3">The sequence shown here is derived from an EMBL/GenBank/DDBJ whole genome shotgun (WGS) entry which is preliminary data.</text>
</comment>
<dbReference type="Proteomes" id="UP001180020">
    <property type="component" value="Unassembled WGS sequence"/>
</dbReference>
<accession>A0AAV9C732</accession>
<gene>
    <name evidence="3" type="ORF">QJS10_CPB21g00739</name>
</gene>
<evidence type="ECO:0000313" key="3">
    <source>
        <dbReference type="EMBL" id="KAK1284525.1"/>
    </source>
</evidence>
<dbReference type="InterPro" id="IPR021109">
    <property type="entry name" value="Peptidase_aspartic_dom_sf"/>
</dbReference>
<proteinExistence type="inferred from homology"/>